<evidence type="ECO:0000313" key="2">
    <source>
        <dbReference type="Proteomes" id="UP000008794"/>
    </source>
</evidence>
<dbReference type="Proteomes" id="UP000008794">
    <property type="component" value="Chromosome"/>
</dbReference>
<reference evidence="1 2" key="2">
    <citation type="submission" date="2010-03" db="EMBL/GenBank/DDBJ databases">
        <authorList>
            <person name="Pajon A."/>
        </authorList>
    </citation>
    <scope>NUCLEOTIDE SEQUENCE [LARGE SCALE GENOMIC DNA]</scope>
    <source>
        <strain evidence="1 2">WAL 8301</strain>
    </source>
</reference>
<dbReference type="AlphaFoldDB" id="D4IPV3"/>
<sequence>MVFPVYTLQKYVYFRPNPNFAGRTAGRCGGFAGLRSESFADWPKNRIFTKRKNLPK</sequence>
<keyword evidence="2" id="KW-1185">Reference proteome</keyword>
<accession>D4IPV3</accession>
<gene>
    <name evidence="1" type="ORF">AL1_28340</name>
</gene>
<dbReference type="HOGENOM" id="CLU_3003831_0_0_10"/>
<reference evidence="1 2" key="1">
    <citation type="submission" date="2010-03" db="EMBL/GenBank/DDBJ databases">
        <title>The genome sequence of Alistipes shahii WAL 8301.</title>
        <authorList>
            <consortium name="metaHIT consortium -- http://www.metahit.eu/"/>
            <person name="Pajon A."/>
            <person name="Turner K."/>
            <person name="Parkhill J."/>
        </authorList>
    </citation>
    <scope>NUCLEOTIDE SEQUENCE [LARGE SCALE GENOMIC DNA]</scope>
    <source>
        <strain evidence="1 2">WAL 8301</strain>
    </source>
</reference>
<name>D4IPV3_9BACT</name>
<dbReference type="KEGG" id="ash:AL1_28340"/>
<evidence type="ECO:0000313" key="1">
    <source>
        <dbReference type="EMBL" id="CBK64965.1"/>
    </source>
</evidence>
<dbReference type="EMBL" id="FP929032">
    <property type="protein sequence ID" value="CBK64965.1"/>
    <property type="molecule type" value="Genomic_DNA"/>
</dbReference>
<proteinExistence type="predicted"/>
<organism evidence="1 2">
    <name type="scientific">Alistipes shahii WAL 8301</name>
    <dbReference type="NCBI Taxonomy" id="717959"/>
    <lineage>
        <taxon>Bacteria</taxon>
        <taxon>Pseudomonadati</taxon>
        <taxon>Bacteroidota</taxon>
        <taxon>Bacteroidia</taxon>
        <taxon>Bacteroidales</taxon>
        <taxon>Rikenellaceae</taxon>
        <taxon>Alistipes</taxon>
    </lineage>
</organism>
<protein>
    <submittedName>
        <fullName evidence="1">Uncharacterized protein</fullName>
    </submittedName>
</protein>